<feature type="transmembrane region" description="Helical" evidence="1">
    <location>
        <begin position="41"/>
        <end position="61"/>
    </location>
</feature>
<keyword evidence="1" id="KW-1133">Transmembrane helix</keyword>
<keyword evidence="1" id="KW-0812">Transmembrane</keyword>
<sequence length="140" mass="16128">MMNFEFSDLKLRWLIYTVLFGMAPIFLRLLVGLFVNGEKGVPYFSASDFIAFGIVLQVSIFNEIRYYELSDADWKHRMMGVSALFMVLYSGLYVLLLMSEVFDGVNVRAVLYSSVVSSVVSFLLCLCFYDRMSRSSEDKR</sequence>
<feature type="transmembrane region" description="Helical" evidence="1">
    <location>
        <begin position="110"/>
        <end position="129"/>
    </location>
</feature>
<reference evidence="2 3" key="1">
    <citation type="submission" date="2022-07" db="EMBL/GenBank/DDBJ databases">
        <title>Characterization of plant growth promoting rhizobacteria (PGPR) for use as bioinoculants in agriculture.</title>
        <authorList>
            <person name="Hassen A.I."/>
            <person name="Pierneef R."/>
        </authorList>
    </citation>
    <scope>NUCLEOTIDE SEQUENCE [LARGE SCALE GENOMIC DNA]</scope>
    <source>
        <strain evidence="2 3">SARCC-3054</strain>
    </source>
</reference>
<proteinExistence type="predicted"/>
<gene>
    <name evidence="2" type="ORF">NQF78_25000</name>
</gene>
<keyword evidence="1" id="KW-0472">Membrane</keyword>
<organism evidence="2 3">
    <name type="scientific">Pseudomonas monsensis</name>
    <dbReference type="NCBI Taxonomy" id="2745509"/>
    <lineage>
        <taxon>Bacteria</taxon>
        <taxon>Pseudomonadati</taxon>
        <taxon>Pseudomonadota</taxon>
        <taxon>Gammaproteobacteria</taxon>
        <taxon>Pseudomonadales</taxon>
        <taxon>Pseudomonadaceae</taxon>
        <taxon>Pseudomonas</taxon>
    </lineage>
</organism>
<dbReference type="RefSeq" id="WP_267805573.1">
    <property type="nucleotide sequence ID" value="NZ_JANIGP010000030.1"/>
</dbReference>
<protein>
    <submittedName>
        <fullName evidence="2">Uncharacterized protein</fullName>
    </submittedName>
</protein>
<name>A0ABT3Z1C6_9PSED</name>
<accession>A0ABT3Z1C6</accession>
<comment type="caution">
    <text evidence="2">The sequence shown here is derived from an EMBL/GenBank/DDBJ whole genome shotgun (WGS) entry which is preliminary data.</text>
</comment>
<evidence type="ECO:0000313" key="2">
    <source>
        <dbReference type="EMBL" id="MCY0111571.1"/>
    </source>
</evidence>
<feature type="transmembrane region" description="Helical" evidence="1">
    <location>
        <begin position="12"/>
        <end position="35"/>
    </location>
</feature>
<evidence type="ECO:0000256" key="1">
    <source>
        <dbReference type="SAM" id="Phobius"/>
    </source>
</evidence>
<feature type="transmembrane region" description="Helical" evidence="1">
    <location>
        <begin position="81"/>
        <end position="98"/>
    </location>
</feature>
<dbReference type="EMBL" id="JANIGP010000030">
    <property type="protein sequence ID" value="MCY0111571.1"/>
    <property type="molecule type" value="Genomic_DNA"/>
</dbReference>
<dbReference type="Proteomes" id="UP001207830">
    <property type="component" value="Unassembled WGS sequence"/>
</dbReference>
<keyword evidence="3" id="KW-1185">Reference proteome</keyword>
<evidence type="ECO:0000313" key="3">
    <source>
        <dbReference type="Proteomes" id="UP001207830"/>
    </source>
</evidence>